<feature type="region of interest" description="Disordered" evidence="1">
    <location>
        <begin position="195"/>
        <end position="225"/>
    </location>
</feature>
<dbReference type="Gramene" id="GBG79177">
    <property type="protein sequence ID" value="GBG79177"/>
    <property type="gene ID" value="CBR_g28893"/>
</dbReference>
<dbReference type="EMBL" id="BFEA01000313">
    <property type="protein sequence ID" value="GBG79177.1"/>
    <property type="molecule type" value="Genomic_DNA"/>
</dbReference>
<proteinExistence type="predicted"/>
<feature type="region of interest" description="Disordered" evidence="1">
    <location>
        <begin position="103"/>
        <end position="147"/>
    </location>
</feature>
<organism evidence="2 3">
    <name type="scientific">Chara braunii</name>
    <name type="common">Braun's stonewort</name>
    <dbReference type="NCBI Taxonomy" id="69332"/>
    <lineage>
        <taxon>Eukaryota</taxon>
        <taxon>Viridiplantae</taxon>
        <taxon>Streptophyta</taxon>
        <taxon>Charophyceae</taxon>
        <taxon>Charales</taxon>
        <taxon>Characeae</taxon>
        <taxon>Chara</taxon>
    </lineage>
</organism>
<accession>A0A388LA34</accession>
<sequence>MDTVERLLVVPGARYDQHVLLTDYLRCLPSEVRTKLVDEAYVEQHNFASFSKKVLDIEAKLGSVDQSQGDGRKKRLFHDWKKKGQLMFVDHNGQATKIDDFPDLGEDTEHDGASETSDGGVVAPIKEKARGTGKKNVGQSTGQGDQRTPAWVKLGLEYEVWRDRVAREAKLRLAEVDVRWADVRWAGVSIGGGSSGGELAGECRGRSGRGIPRGGGRRRGGDRRAEVEVRWHPSGEEVGGGREEIWAVAEGRWVKAERRWQEKAEGRWAEVEARWASGGEELGGGGEEMVGGGREEMVGGGGGEMAGGGGREVGGGGKREPVAESRWAARWTESTALQRATASPCNGPYFQRACRSRHARGPTGLTVRISARS</sequence>
<feature type="region of interest" description="Disordered" evidence="1">
    <location>
        <begin position="302"/>
        <end position="325"/>
    </location>
</feature>
<dbReference type="AlphaFoldDB" id="A0A388LA34"/>
<evidence type="ECO:0000256" key="1">
    <source>
        <dbReference type="SAM" id="MobiDB-lite"/>
    </source>
</evidence>
<name>A0A388LA34_CHABU</name>
<feature type="compositionally biased region" description="Polar residues" evidence="1">
    <location>
        <begin position="137"/>
        <end position="146"/>
    </location>
</feature>
<evidence type="ECO:0000313" key="2">
    <source>
        <dbReference type="EMBL" id="GBG79177.1"/>
    </source>
</evidence>
<feature type="compositionally biased region" description="Gly residues" evidence="1">
    <location>
        <begin position="302"/>
        <end position="316"/>
    </location>
</feature>
<protein>
    <submittedName>
        <fullName evidence="2">Uncharacterized protein</fullName>
    </submittedName>
</protein>
<gene>
    <name evidence="2" type="ORF">CBR_g28893</name>
</gene>
<keyword evidence="3" id="KW-1185">Reference proteome</keyword>
<comment type="caution">
    <text evidence="2">The sequence shown here is derived from an EMBL/GenBank/DDBJ whole genome shotgun (WGS) entry which is preliminary data.</text>
</comment>
<dbReference type="Proteomes" id="UP000265515">
    <property type="component" value="Unassembled WGS sequence"/>
</dbReference>
<evidence type="ECO:0000313" key="3">
    <source>
        <dbReference type="Proteomes" id="UP000265515"/>
    </source>
</evidence>
<reference evidence="2 3" key="1">
    <citation type="journal article" date="2018" name="Cell">
        <title>The Chara Genome: Secondary Complexity and Implications for Plant Terrestrialization.</title>
        <authorList>
            <person name="Nishiyama T."/>
            <person name="Sakayama H."/>
            <person name="Vries J.D."/>
            <person name="Buschmann H."/>
            <person name="Saint-Marcoux D."/>
            <person name="Ullrich K.K."/>
            <person name="Haas F.B."/>
            <person name="Vanderstraeten L."/>
            <person name="Becker D."/>
            <person name="Lang D."/>
            <person name="Vosolsobe S."/>
            <person name="Rombauts S."/>
            <person name="Wilhelmsson P.K.I."/>
            <person name="Janitza P."/>
            <person name="Kern R."/>
            <person name="Heyl A."/>
            <person name="Rumpler F."/>
            <person name="Villalobos L.I.A.C."/>
            <person name="Clay J.M."/>
            <person name="Skokan R."/>
            <person name="Toyoda A."/>
            <person name="Suzuki Y."/>
            <person name="Kagoshima H."/>
            <person name="Schijlen E."/>
            <person name="Tajeshwar N."/>
            <person name="Catarino B."/>
            <person name="Hetherington A.J."/>
            <person name="Saltykova A."/>
            <person name="Bonnot C."/>
            <person name="Breuninger H."/>
            <person name="Symeonidi A."/>
            <person name="Radhakrishnan G.V."/>
            <person name="Van Nieuwerburgh F."/>
            <person name="Deforce D."/>
            <person name="Chang C."/>
            <person name="Karol K.G."/>
            <person name="Hedrich R."/>
            <person name="Ulvskov P."/>
            <person name="Glockner G."/>
            <person name="Delwiche C.F."/>
            <person name="Petrasek J."/>
            <person name="Van de Peer Y."/>
            <person name="Friml J."/>
            <person name="Beilby M."/>
            <person name="Dolan L."/>
            <person name="Kohara Y."/>
            <person name="Sugano S."/>
            <person name="Fujiyama A."/>
            <person name="Delaux P.-M."/>
            <person name="Quint M."/>
            <person name="TheiBen G."/>
            <person name="Hagemann M."/>
            <person name="Harholt J."/>
            <person name="Dunand C."/>
            <person name="Zachgo S."/>
            <person name="Langdale J."/>
            <person name="Maumus F."/>
            <person name="Straeten D.V.D."/>
            <person name="Gould S.B."/>
            <person name="Rensing S.A."/>
        </authorList>
    </citation>
    <scope>NUCLEOTIDE SEQUENCE [LARGE SCALE GENOMIC DNA]</scope>
    <source>
        <strain evidence="2 3">S276</strain>
    </source>
</reference>